<name>A0A2T4G7L7_9PSED</name>
<dbReference type="AlphaFoldDB" id="A0A2T4G7L7"/>
<organism evidence="1 2">
    <name type="scientific">Pseudomonas aylmerensis</name>
    <dbReference type="NCBI Taxonomy" id="1869229"/>
    <lineage>
        <taxon>Bacteria</taxon>
        <taxon>Pseudomonadati</taxon>
        <taxon>Pseudomonadota</taxon>
        <taxon>Gammaproteobacteria</taxon>
        <taxon>Pseudomonadales</taxon>
        <taxon>Pseudomonadaceae</taxon>
        <taxon>Pseudomonas</taxon>
    </lineage>
</organism>
<protein>
    <submittedName>
        <fullName evidence="1">Uncharacterized protein</fullName>
    </submittedName>
</protein>
<evidence type="ECO:0000313" key="2">
    <source>
        <dbReference type="Proteomes" id="UP000240571"/>
    </source>
</evidence>
<dbReference type="Proteomes" id="UP000240571">
    <property type="component" value="Unassembled WGS sequence"/>
</dbReference>
<gene>
    <name evidence="1" type="ORF">C9382_06370</name>
</gene>
<sequence length="66" mass="6913">MGCEAALKPHTTDFLKRCGGIHGGASHPNAGQACSPQQPVEMAVIGNACERLDLKGIQIYYLGTDA</sequence>
<reference evidence="1 2" key="1">
    <citation type="submission" date="2018-03" db="EMBL/GenBank/DDBJ databases">
        <title>Diversity of bacteria associated with corn roots inoculated with woodland soils in Canada, and Description of Pseudomonas aylmerense sp. nov.</title>
        <authorList>
            <person name="Tambong J.T."/>
            <person name="Xu R."/>
            <person name="Tchagang C."/>
        </authorList>
    </citation>
    <scope>NUCLEOTIDE SEQUENCE [LARGE SCALE GENOMIC DNA]</scope>
    <source>
        <strain evidence="1 2">S1E44</strain>
    </source>
</reference>
<evidence type="ECO:0000313" key="1">
    <source>
        <dbReference type="EMBL" id="PTC31693.1"/>
    </source>
</evidence>
<accession>A0A2T4G7L7</accession>
<dbReference type="EMBL" id="PYWW01000011">
    <property type="protein sequence ID" value="PTC31693.1"/>
    <property type="molecule type" value="Genomic_DNA"/>
</dbReference>
<proteinExistence type="predicted"/>
<comment type="caution">
    <text evidence="1">The sequence shown here is derived from an EMBL/GenBank/DDBJ whole genome shotgun (WGS) entry which is preliminary data.</text>
</comment>